<evidence type="ECO:0000256" key="1">
    <source>
        <dbReference type="SAM" id="Phobius"/>
    </source>
</evidence>
<keyword evidence="3" id="KW-1185">Reference proteome</keyword>
<evidence type="ECO:0000313" key="3">
    <source>
        <dbReference type="Proteomes" id="UP000286985"/>
    </source>
</evidence>
<keyword evidence="1" id="KW-1133">Transmembrane helix</keyword>
<evidence type="ECO:0000313" key="2">
    <source>
        <dbReference type="EMBL" id="RUO47394.1"/>
    </source>
</evidence>
<dbReference type="Proteomes" id="UP000286985">
    <property type="component" value="Unassembled WGS sequence"/>
</dbReference>
<feature type="transmembrane region" description="Helical" evidence="1">
    <location>
        <begin position="6"/>
        <end position="29"/>
    </location>
</feature>
<gene>
    <name evidence="2" type="ORF">CWE24_08705</name>
</gene>
<feature type="transmembrane region" description="Helical" evidence="1">
    <location>
        <begin position="66"/>
        <end position="89"/>
    </location>
</feature>
<reference evidence="3" key="1">
    <citation type="journal article" date="2018" name="Front. Microbiol.">
        <title>Genome-Based Analysis Reveals the Taxonomy and Diversity of the Family Idiomarinaceae.</title>
        <authorList>
            <person name="Liu Y."/>
            <person name="Lai Q."/>
            <person name="Shao Z."/>
        </authorList>
    </citation>
    <scope>NUCLEOTIDE SEQUENCE [LARGE SCALE GENOMIC DNA]</scope>
    <source>
        <strain evidence="3">908033</strain>
    </source>
</reference>
<keyword evidence="1" id="KW-0472">Membrane</keyword>
<keyword evidence="1" id="KW-0812">Transmembrane</keyword>
<organism evidence="2 3">
    <name type="scientific">Pseudidiomarina donghaiensis</name>
    <dbReference type="NCBI Taxonomy" id="519452"/>
    <lineage>
        <taxon>Bacteria</taxon>
        <taxon>Pseudomonadati</taxon>
        <taxon>Pseudomonadota</taxon>
        <taxon>Gammaproteobacteria</taxon>
        <taxon>Alteromonadales</taxon>
        <taxon>Idiomarinaceae</taxon>
        <taxon>Pseudidiomarina</taxon>
    </lineage>
</organism>
<dbReference type="STRING" id="519452.SAMN04488139_1565"/>
<comment type="caution">
    <text evidence="2">The sequence shown here is derived from an EMBL/GenBank/DDBJ whole genome shotgun (WGS) entry which is preliminary data.</text>
</comment>
<accession>A0A432XF79</accession>
<feature type="transmembrane region" description="Helical" evidence="1">
    <location>
        <begin position="36"/>
        <end position="60"/>
    </location>
</feature>
<sequence length="96" mass="10126">MWIVAGLIAVVFFADEVFAIIGAVLGLIFSVGFTGLLILAIAAVGFFVAMAIGLSVGAAVLVSLGVLVFALFGWLWPYILVGVIIYLLVRDRPKTV</sequence>
<dbReference type="AlphaFoldDB" id="A0A432XF79"/>
<name>A0A432XF79_9GAMM</name>
<proteinExistence type="predicted"/>
<protein>
    <submittedName>
        <fullName evidence="2">Uncharacterized protein</fullName>
    </submittedName>
</protein>
<dbReference type="EMBL" id="PIPU01000004">
    <property type="protein sequence ID" value="RUO47394.1"/>
    <property type="molecule type" value="Genomic_DNA"/>
</dbReference>